<feature type="transmembrane region" description="Helical" evidence="8">
    <location>
        <begin position="12"/>
        <end position="33"/>
    </location>
</feature>
<feature type="transmembrane region" description="Helical" evidence="8">
    <location>
        <begin position="149"/>
        <end position="169"/>
    </location>
</feature>
<feature type="transmembrane region" description="Helical" evidence="8">
    <location>
        <begin position="85"/>
        <end position="111"/>
    </location>
</feature>
<accession>A0A2N0ZN93</accession>
<evidence type="ECO:0000256" key="3">
    <source>
        <dbReference type="ARBA" id="ARBA00022448"/>
    </source>
</evidence>
<keyword evidence="7 8" id="KW-0472">Membrane</keyword>
<comment type="similarity">
    <text evidence="2">Belongs to the amino acid-polyamine-organocation (APC) superfamily. Spore germination protein (SGP) (TC 2.A.3.9) family.</text>
</comment>
<feature type="transmembrane region" description="Helical" evidence="8">
    <location>
        <begin position="222"/>
        <end position="242"/>
    </location>
</feature>
<dbReference type="GO" id="GO:0009847">
    <property type="term" value="P:spore germination"/>
    <property type="evidence" value="ECO:0007669"/>
    <property type="project" value="InterPro"/>
</dbReference>
<reference evidence="9 10" key="1">
    <citation type="journal article" date="2010" name="Int. J. Syst. Evol. Microbiol.">
        <title>Bacillus horneckiae sp. nov., isolated from a spacecraft-assembly clean room.</title>
        <authorList>
            <person name="Vaishampayan P."/>
            <person name="Probst A."/>
            <person name="Krishnamurthi S."/>
            <person name="Ghosh S."/>
            <person name="Osman S."/>
            <person name="McDowall A."/>
            <person name="Ruckmani A."/>
            <person name="Mayilraj S."/>
            <person name="Venkateswaran K."/>
        </authorList>
    </citation>
    <scope>NUCLEOTIDE SEQUENCE [LARGE SCALE GENOMIC DNA]</scope>
    <source>
        <strain evidence="10">1PO1SC</strain>
    </source>
</reference>
<feature type="transmembrane region" description="Helical" evidence="8">
    <location>
        <begin position="308"/>
        <end position="325"/>
    </location>
</feature>
<keyword evidence="5 8" id="KW-0812">Transmembrane</keyword>
<dbReference type="Pfam" id="PF03845">
    <property type="entry name" value="Spore_permease"/>
    <property type="match status" value="1"/>
</dbReference>
<keyword evidence="6 8" id="KW-1133">Transmembrane helix</keyword>
<dbReference type="NCBIfam" id="TIGR00912">
    <property type="entry name" value="2A0309"/>
    <property type="match status" value="1"/>
</dbReference>
<dbReference type="Gene3D" id="1.20.1740.10">
    <property type="entry name" value="Amino acid/polyamine transporter I"/>
    <property type="match status" value="1"/>
</dbReference>
<dbReference type="InterPro" id="IPR004761">
    <property type="entry name" value="Spore_GerAB"/>
</dbReference>
<dbReference type="RefSeq" id="WP_066190385.1">
    <property type="nucleotide sequence ID" value="NZ_JAFDQP010000012.1"/>
</dbReference>
<evidence type="ECO:0000256" key="1">
    <source>
        <dbReference type="ARBA" id="ARBA00004141"/>
    </source>
</evidence>
<feature type="transmembrane region" description="Helical" evidence="8">
    <location>
        <begin position="271"/>
        <end position="296"/>
    </location>
</feature>
<comment type="subcellular location">
    <subcellularLocation>
        <location evidence="1">Membrane</location>
        <topology evidence="1">Multi-pass membrane protein</topology>
    </subcellularLocation>
</comment>
<feature type="transmembrane region" description="Helical" evidence="8">
    <location>
        <begin position="337"/>
        <end position="357"/>
    </location>
</feature>
<evidence type="ECO:0000256" key="4">
    <source>
        <dbReference type="ARBA" id="ARBA00022544"/>
    </source>
</evidence>
<name>A0A2N0ZN93_9BACI</name>
<dbReference type="EMBL" id="PISD01000002">
    <property type="protein sequence ID" value="PKG30973.1"/>
    <property type="molecule type" value="Genomic_DNA"/>
</dbReference>
<organism evidence="9 10">
    <name type="scientific">Cytobacillus horneckiae</name>
    <dbReference type="NCBI Taxonomy" id="549687"/>
    <lineage>
        <taxon>Bacteria</taxon>
        <taxon>Bacillati</taxon>
        <taxon>Bacillota</taxon>
        <taxon>Bacilli</taxon>
        <taxon>Bacillales</taxon>
        <taxon>Bacillaceae</taxon>
        <taxon>Cytobacillus</taxon>
    </lineage>
</organism>
<gene>
    <name evidence="9" type="ORF">CWS20_00750</name>
</gene>
<protein>
    <submittedName>
        <fullName evidence="9">Spore gernimation protein GerB</fullName>
    </submittedName>
</protein>
<dbReference type="Proteomes" id="UP000233343">
    <property type="component" value="Unassembled WGS sequence"/>
</dbReference>
<evidence type="ECO:0000256" key="6">
    <source>
        <dbReference type="ARBA" id="ARBA00022989"/>
    </source>
</evidence>
<keyword evidence="4" id="KW-0309">Germination</keyword>
<evidence type="ECO:0000256" key="5">
    <source>
        <dbReference type="ARBA" id="ARBA00022692"/>
    </source>
</evidence>
<feature type="transmembrane region" description="Helical" evidence="8">
    <location>
        <begin position="189"/>
        <end position="210"/>
    </location>
</feature>
<feature type="transmembrane region" description="Helical" evidence="8">
    <location>
        <begin position="123"/>
        <end position="142"/>
    </location>
</feature>
<keyword evidence="10" id="KW-1185">Reference proteome</keyword>
<keyword evidence="3" id="KW-0813">Transport</keyword>
<dbReference type="GO" id="GO:0016020">
    <property type="term" value="C:membrane"/>
    <property type="evidence" value="ECO:0007669"/>
    <property type="project" value="UniProtKB-SubCell"/>
</dbReference>
<evidence type="ECO:0000256" key="2">
    <source>
        <dbReference type="ARBA" id="ARBA00007998"/>
    </source>
</evidence>
<evidence type="ECO:0000313" key="10">
    <source>
        <dbReference type="Proteomes" id="UP000233343"/>
    </source>
</evidence>
<dbReference type="AlphaFoldDB" id="A0A2N0ZN93"/>
<evidence type="ECO:0000313" key="9">
    <source>
        <dbReference type="EMBL" id="PKG30973.1"/>
    </source>
</evidence>
<proteinExistence type="inferred from homology"/>
<dbReference type="PANTHER" id="PTHR34975:SF2">
    <property type="entry name" value="SPORE GERMINATION PROTEIN A2"/>
    <property type="match status" value="1"/>
</dbReference>
<evidence type="ECO:0000256" key="7">
    <source>
        <dbReference type="ARBA" id="ARBA00023136"/>
    </source>
</evidence>
<comment type="caution">
    <text evidence="9">The sequence shown here is derived from an EMBL/GenBank/DDBJ whole genome shotgun (WGS) entry which is preliminary data.</text>
</comment>
<evidence type="ECO:0000256" key="8">
    <source>
        <dbReference type="SAM" id="Phobius"/>
    </source>
</evidence>
<sequence length="363" mass="41728">MDSHVVPETSKVSPFLLFYIIISIQIGVGVLGYQRVIAEHAGYDGWISILITGIAVHIVMWMMFKMAETTDGDIIKVHQYVIGNIAGKIISFLLIIYFMLYILVILLNYIQVIQIWMFPDLSTFWYTLAFMALCTYVVFGGFRTVVGVSFFGMVLPAYLLITLVFTFRYSNFTQILPILDHSLIDLLTASYHMSLTFVGFEIILFVYPFIKEPQKSKKWAHLAVLVTTLFYTFLAILTFAYFSEGQLQKTVWATLSMWQIVQLPFVERFEYIAVANWNLIILPNICLSLWVASRLIKRTIHLKQRKGTVIIAAIIPLITLLFKTGEQVQKLSEITQKITFGFVFVYIPLLFIATMIAKRVKKQ</sequence>
<dbReference type="PANTHER" id="PTHR34975">
    <property type="entry name" value="SPORE GERMINATION PROTEIN A2"/>
    <property type="match status" value="1"/>
</dbReference>
<feature type="transmembrane region" description="Helical" evidence="8">
    <location>
        <begin position="45"/>
        <end position="64"/>
    </location>
</feature>